<evidence type="ECO:0000313" key="4">
    <source>
        <dbReference type="Proteomes" id="UP000184330"/>
    </source>
</evidence>
<evidence type="ECO:0000256" key="1">
    <source>
        <dbReference type="SAM" id="Coils"/>
    </source>
</evidence>
<feature type="region of interest" description="Disordered" evidence="2">
    <location>
        <begin position="373"/>
        <end position="438"/>
    </location>
</feature>
<keyword evidence="4" id="KW-1185">Reference proteome</keyword>
<feature type="region of interest" description="Disordered" evidence="2">
    <location>
        <begin position="92"/>
        <end position="116"/>
    </location>
</feature>
<gene>
    <name evidence="3" type="ORF">PAC_16991</name>
</gene>
<dbReference type="AlphaFoldDB" id="A0A1L7XPW4"/>
<protein>
    <submittedName>
        <fullName evidence="3">Uncharacterized protein</fullName>
    </submittedName>
</protein>
<evidence type="ECO:0000313" key="3">
    <source>
        <dbReference type="EMBL" id="CZR67092.1"/>
    </source>
</evidence>
<feature type="coiled-coil region" evidence="1">
    <location>
        <begin position="7"/>
        <end position="63"/>
    </location>
</feature>
<dbReference type="EMBL" id="FJOG01000041">
    <property type="protein sequence ID" value="CZR67092.1"/>
    <property type="molecule type" value="Genomic_DNA"/>
</dbReference>
<keyword evidence="1" id="KW-0175">Coiled coil</keyword>
<dbReference type="Proteomes" id="UP000184330">
    <property type="component" value="Unassembled WGS sequence"/>
</dbReference>
<proteinExistence type="predicted"/>
<dbReference type="Gene3D" id="1.10.287.1490">
    <property type="match status" value="1"/>
</dbReference>
<feature type="compositionally biased region" description="Acidic residues" evidence="2">
    <location>
        <begin position="413"/>
        <end position="426"/>
    </location>
</feature>
<sequence length="438" mass="50445">MEAGQMQEKFESEKAALKQEMENLVKEHEEELKAEIKSLEETRARLAREKDELLRQKSAAAKEAAQGPWPRLVEACKPMQAELVKIREPLPRAQEVQPSEHADLQNNLEEVSKRGEECKLKDEEIRQLKEANEQLKREKYDLKSDKVMVQHLLEDSENALQGYDDECEKLQSQLSAAQRDIQTYISTQEKLQGTLATAREQAHDRVEALEEELKRRQNEYEEPQTQLSQAQQEIRDGAKNDEAFRYQSVVDLEKAHSRFNNLQEALKLREKQFEDLQTQLSAAKQATQDHNSIHEDLNIQLSAAQEPAHNLVSALERGLEVQDAELQSARKEVDRDFAQGIEEERKMKEAEIASIKEAAKEDLEQTEAQAKDIRAAAQPHADLVPIPVDAKTEIQEQESKRSYLNLNPKSGEDEAWEEVEKDSEEEKESKIRFSWMET</sequence>
<name>A0A1L7XPW4_9HELO</name>
<reference evidence="3 4" key="1">
    <citation type="submission" date="2016-03" db="EMBL/GenBank/DDBJ databases">
        <authorList>
            <person name="Ploux O."/>
        </authorList>
    </citation>
    <scope>NUCLEOTIDE SEQUENCE [LARGE SCALE GENOMIC DNA]</scope>
    <source>
        <strain evidence="3 4">UAMH 11012</strain>
    </source>
</reference>
<dbReference type="STRING" id="576137.A0A1L7XPW4"/>
<organism evidence="3 4">
    <name type="scientific">Phialocephala subalpina</name>
    <dbReference type="NCBI Taxonomy" id="576137"/>
    <lineage>
        <taxon>Eukaryota</taxon>
        <taxon>Fungi</taxon>
        <taxon>Dikarya</taxon>
        <taxon>Ascomycota</taxon>
        <taxon>Pezizomycotina</taxon>
        <taxon>Leotiomycetes</taxon>
        <taxon>Helotiales</taxon>
        <taxon>Mollisiaceae</taxon>
        <taxon>Phialocephala</taxon>
        <taxon>Phialocephala fortinii species complex</taxon>
    </lineage>
</organism>
<feature type="coiled-coil region" evidence="1">
    <location>
        <begin position="252"/>
        <end position="286"/>
    </location>
</feature>
<evidence type="ECO:0000256" key="2">
    <source>
        <dbReference type="SAM" id="MobiDB-lite"/>
    </source>
</evidence>
<feature type="compositionally biased region" description="Basic and acidic residues" evidence="2">
    <location>
        <begin position="390"/>
        <end position="401"/>
    </location>
</feature>
<accession>A0A1L7XPW4</accession>